<name>A0A2U8GVI9_9RHOO</name>
<protein>
    <submittedName>
        <fullName evidence="1">Uncharacterized protein</fullName>
    </submittedName>
</protein>
<reference evidence="1 2" key="1">
    <citation type="submission" date="2017-06" db="EMBL/GenBank/DDBJ databases">
        <title>Azoarcus.</title>
        <authorList>
            <person name="Woo J.-H."/>
            <person name="Kim H.-S."/>
        </authorList>
    </citation>
    <scope>NUCLEOTIDE SEQUENCE [LARGE SCALE GENOMIC DNA]</scope>
    <source>
        <strain evidence="1 2">TSPY31</strain>
    </source>
</reference>
<accession>A0A2U8GVI9</accession>
<evidence type="ECO:0000313" key="2">
    <source>
        <dbReference type="Proteomes" id="UP000244930"/>
    </source>
</evidence>
<dbReference type="KEGG" id="acom:CEW83_14650"/>
<gene>
    <name evidence="1" type="ORF">CEW83_14650</name>
</gene>
<evidence type="ECO:0000313" key="1">
    <source>
        <dbReference type="EMBL" id="AWI77737.1"/>
    </source>
</evidence>
<dbReference type="RefSeq" id="WP_108951437.1">
    <property type="nucleotide sequence ID" value="NZ_CP022187.1"/>
</dbReference>
<dbReference type="Proteomes" id="UP000244930">
    <property type="component" value="Chromosome"/>
</dbReference>
<proteinExistence type="predicted"/>
<keyword evidence="2" id="KW-1185">Reference proteome</keyword>
<dbReference type="AlphaFoldDB" id="A0A2U8GVI9"/>
<dbReference type="EMBL" id="CP022187">
    <property type="protein sequence ID" value="AWI77737.1"/>
    <property type="molecule type" value="Genomic_DNA"/>
</dbReference>
<organism evidence="1 2">
    <name type="scientific">Parazoarcus communis</name>
    <dbReference type="NCBI Taxonomy" id="41977"/>
    <lineage>
        <taxon>Bacteria</taxon>
        <taxon>Pseudomonadati</taxon>
        <taxon>Pseudomonadota</taxon>
        <taxon>Betaproteobacteria</taxon>
        <taxon>Rhodocyclales</taxon>
        <taxon>Zoogloeaceae</taxon>
        <taxon>Parazoarcus</taxon>
    </lineage>
</organism>
<sequence length="98" mass="11192">MPRRFFLILVVLAGYALPAYPGPWRALENNVQGWALMTPDERIEHQRRLRGFDTYEACAAYVAAHHAEMQARADRAGLVLSPRRQSVCDQLRAEGRLK</sequence>